<feature type="region of interest" description="Disordered" evidence="1">
    <location>
        <begin position="48"/>
        <end position="96"/>
    </location>
</feature>
<accession>A0AAV7TEV8</accession>
<dbReference type="EMBL" id="JANPWB010000006">
    <property type="protein sequence ID" value="KAJ1174943.1"/>
    <property type="molecule type" value="Genomic_DNA"/>
</dbReference>
<feature type="compositionally biased region" description="Basic residues" evidence="1">
    <location>
        <begin position="71"/>
        <end position="81"/>
    </location>
</feature>
<evidence type="ECO:0000256" key="1">
    <source>
        <dbReference type="SAM" id="MobiDB-lite"/>
    </source>
</evidence>
<name>A0AAV7TEV8_PLEWA</name>
<dbReference type="AlphaFoldDB" id="A0AAV7TEV8"/>
<protein>
    <submittedName>
        <fullName evidence="2">Uncharacterized protein</fullName>
    </submittedName>
</protein>
<proteinExistence type="predicted"/>
<feature type="compositionally biased region" description="Basic and acidic residues" evidence="1">
    <location>
        <begin position="48"/>
        <end position="57"/>
    </location>
</feature>
<organism evidence="2 3">
    <name type="scientific">Pleurodeles waltl</name>
    <name type="common">Iberian ribbed newt</name>
    <dbReference type="NCBI Taxonomy" id="8319"/>
    <lineage>
        <taxon>Eukaryota</taxon>
        <taxon>Metazoa</taxon>
        <taxon>Chordata</taxon>
        <taxon>Craniata</taxon>
        <taxon>Vertebrata</taxon>
        <taxon>Euteleostomi</taxon>
        <taxon>Amphibia</taxon>
        <taxon>Batrachia</taxon>
        <taxon>Caudata</taxon>
        <taxon>Salamandroidea</taxon>
        <taxon>Salamandridae</taxon>
        <taxon>Pleurodelinae</taxon>
        <taxon>Pleurodeles</taxon>
    </lineage>
</organism>
<sequence length="96" mass="10640">MGMGVAGYENCNMADRMGTKHVETDAPVFYSDEGYRHDTAVKAGRSFYGDKKADGTLKESSSGESDAGVSRRWRAASRRIPVHRDGKTEREHERAS</sequence>
<feature type="compositionally biased region" description="Basic and acidic residues" evidence="1">
    <location>
        <begin position="82"/>
        <end position="96"/>
    </location>
</feature>
<gene>
    <name evidence="2" type="ORF">NDU88_000234</name>
</gene>
<evidence type="ECO:0000313" key="2">
    <source>
        <dbReference type="EMBL" id="KAJ1174943.1"/>
    </source>
</evidence>
<evidence type="ECO:0000313" key="3">
    <source>
        <dbReference type="Proteomes" id="UP001066276"/>
    </source>
</evidence>
<reference evidence="2" key="1">
    <citation type="journal article" date="2022" name="bioRxiv">
        <title>Sequencing and chromosome-scale assembly of the giantPleurodeles waltlgenome.</title>
        <authorList>
            <person name="Brown T."/>
            <person name="Elewa A."/>
            <person name="Iarovenko S."/>
            <person name="Subramanian E."/>
            <person name="Araus A.J."/>
            <person name="Petzold A."/>
            <person name="Susuki M."/>
            <person name="Suzuki K.-i.T."/>
            <person name="Hayashi T."/>
            <person name="Toyoda A."/>
            <person name="Oliveira C."/>
            <person name="Osipova E."/>
            <person name="Leigh N.D."/>
            <person name="Simon A."/>
            <person name="Yun M.H."/>
        </authorList>
    </citation>
    <scope>NUCLEOTIDE SEQUENCE</scope>
    <source>
        <strain evidence="2">20211129_DDA</strain>
        <tissue evidence="2">Liver</tissue>
    </source>
</reference>
<keyword evidence="3" id="KW-1185">Reference proteome</keyword>
<dbReference type="Proteomes" id="UP001066276">
    <property type="component" value="Chromosome 3_2"/>
</dbReference>
<comment type="caution">
    <text evidence="2">The sequence shown here is derived from an EMBL/GenBank/DDBJ whole genome shotgun (WGS) entry which is preliminary data.</text>
</comment>